<reference evidence="2" key="3">
    <citation type="submission" date="2016-06" db="UniProtKB">
        <authorList>
            <consortium name="WormBaseParasite"/>
        </authorList>
    </citation>
    <scope>IDENTIFICATION</scope>
</reference>
<proteinExistence type="predicted"/>
<reference evidence="1" key="2">
    <citation type="submission" date="2014-05" db="EMBL/GenBank/DDBJ databases">
        <title>The genome and life-stage specific transcriptomes of Globodera pallida elucidate key aspects of plant parasitism by a cyst nematode.</title>
        <authorList>
            <person name="Cotton J.A."/>
            <person name="Lilley C.J."/>
            <person name="Jones L.M."/>
            <person name="Kikuchi T."/>
            <person name="Reid A.J."/>
            <person name="Thorpe P."/>
            <person name="Tsai I.J."/>
            <person name="Beasley H."/>
            <person name="Blok V."/>
            <person name="Cock P.J.A."/>
            <person name="Van den Akker S.E."/>
            <person name="Holroyd N."/>
            <person name="Hunt M."/>
            <person name="Mantelin S."/>
            <person name="Naghra H."/>
            <person name="Pain A."/>
            <person name="Palomares-Rius J.E."/>
            <person name="Zarowiecki M."/>
            <person name="Berriman M."/>
            <person name="Jones J.T."/>
            <person name="Urwin P.E."/>
        </authorList>
    </citation>
    <scope>NUCLEOTIDE SEQUENCE [LARGE SCALE GENOMIC DNA]</scope>
    <source>
        <strain evidence="1">Lindley</strain>
    </source>
</reference>
<accession>A0A183BHJ7</accession>
<dbReference type="AlphaFoldDB" id="A0A183BHJ7"/>
<dbReference type="WBParaSite" id="GPLIN_000007500">
    <property type="protein sequence ID" value="GPLIN_000007500"/>
    <property type="gene ID" value="GPLIN_000007500"/>
</dbReference>
<reference evidence="1" key="1">
    <citation type="submission" date="2013-12" db="EMBL/GenBank/DDBJ databases">
        <authorList>
            <person name="Aslett M."/>
        </authorList>
    </citation>
    <scope>NUCLEOTIDE SEQUENCE [LARGE SCALE GENOMIC DNA]</scope>
    <source>
        <strain evidence="1">Lindley</strain>
    </source>
</reference>
<keyword evidence="1" id="KW-1185">Reference proteome</keyword>
<sequence>MDNNHSYAVSTAREAQARIMLAAEGRTGQRLFLYMRQLTHHFGRGMHFGIEDWASSNAPVPDNYGIAQFRVQMVALVDYLVAKQDPAEIYNGSAYLDITTDNMNA</sequence>
<evidence type="ECO:0000313" key="2">
    <source>
        <dbReference type="WBParaSite" id="GPLIN_000007500"/>
    </source>
</evidence>
<evidence type="ECO:0000313" key="1">
    <source>
        <dbReference type="Proteomes" id="UP000050741"/>
    </source>
</evidence>
<organism evidence="1 2">
    <name type="scientific">Globodera pallida</name>
    <name type="common">Potato cyst nematode worm</name>
    <name type="synonym">Heterodera pallida</name>
    <dbReference type="NCBI Taxonomy" id="36090"/>
    <lineage>
        <taxon>Eukaryota</taxon>
        <taxon>Metazoa</taxon>
        <taxon>Ecdysozoa</taxon>
        <taxon>Nematoda</taxon>
        <taxon>Chromadorea</taxon>
        <taxon>Rhabditida</taxon>
        <taxon>Tylenchina</taxon>
        <taxon>Tylenchomorpha</taxon>
        <taxon>Tylenchoidea</taxon>
        <taxon>Heteroderidae</taxon>
        <taxon>Heteroderinae</taxon>
        <taxon>Globodera</taxon>
    </lineage>
</organism>
<name>A0A183BHJ7_GLOPA</name>
<dbReference type="Proteomes" id="UP000050741">
    <property type="component" value="Unassembled WGS sequence"/>
</dbReference>
<protein>
    <submittedName>
        <fullName evidence="2">Ferritin-like domain-containing protein</fullName>
    </submittedName>
</protein>